<dbReference type="Proteomes" id="UP000010471">
    <property type="component" value="Chromosome"/>
</dbReference>
<dbReference type="PATRIC" id="fig|1173027.3.peg.6150"/>
<evidence type="ECO:0000313" key="2">
    <source>
        <dbReference type="Proteomes" id="UP000010471"/>
    </source>
</evidence>
<proteinExistence type="predicted"/>
<evidence type="ECO:0000313" key="1">
    <source>
        <dbReference type="EMBL" id="AFZ21184.1"/>
    </source>
</evidence>
<reference evidence="1 2" key="1">
    <citation type="submission" date="2012-06" db="EMBL/GenBank/DDBJ databases">
        <title>Finished chromosome of genome of Microcoleus sp. PCC 7113.</title>
        <authorList>
            <consortium name="US DOE Joint Genome Institute"/>
            <person name="Gugger M."/>
            <person name="Coursin T."/>
            <person name="Rippka R."/>
            <person name="Tandeau De Marsac N."/>
            <person name="Huntemann M."/>
            <person name="Wei C.-L."/>
            <person name="Han J."/>
            <person name="Detter J.C."/>
            <person name="Han C."/>
            <person name="Tapia R."/>
            <person name="Chen A."/>
            <person name="Kyrpides N."/>
            <person name="Mavromatis K."/>
            <person name="Markowitz V."/>
            <person name="Szeto E."/>
            <person name="Ivanova N."/>
            <person name="Pagani I."/>
            <person name="Pati A."/>
            <person name="Goodwin L."/>
            <person name="Nordberg H.P."/>
            <person name="Cantor M.N."/>
            <person name="Hua S.X."/>
            <person name="Woyke T."/>
            <person name="Kerfeld C.A."/>
        </authorList>
    </citation>
    <scope>NUCLEOTIDE SEQUENCE [LARGE SCALE GENOMIC DNA]</scope>
    <source>
        <strain evidence="1 2">PCC 7113</strain>
    </source>
</reference>
<dbReference type="AlphaFoldDB" id="K9WN44"/>
<protein>
    <recommendedName>
        <fullName evidence="3">SCP2 domain-containing protein</fullName>
    </recommendedName>
</protein>
<gene>
    <name evidence="1" type="ORF">Mic7113_5552</name>
</gene>
<dbReference type="eggNOG" id="ENOG5031MZB">
    <property type="taxonomic scope" value="Bacteria"/>
</dbReference>
<name>K9WN44_9CYAN</name>
<evidence type="ECO:0008006" key="3">
    <source>
        <dbReference type="Google" id="ProtNLM"/>
    </source>
</evidence>
<dbReference type="EMBL" id="CP003630">
    <property type="protein sequence ID" value="AFZ21184.1"/>
    <property type="molecule type" value="Genomic_DNA"/>
</dbReference>
<sequence length="209" mass="23474">MREASLGGSNLAQFESFARALLMENQFFERQAQLDQWLHRLVEILRSQGGSTWKVLVQAVSGKTAAIDLDGIRLRLRASGGEQLQIESEYPVALESVNFRSKAETLRDVIAGRLTLDAAVVADNIYLSGTLEDLLAIHQVVMEILADSAINPQLRHLWTEFDQLWLRRSSSPPYLSLEHQKPSYGELIRQVPEDVLAIDVYSPEIDATE</sequence>
<accession>K9WN44</accession>
<organism evidence="1 2">
    <name type="scientific">Allocoleopsis franciscana PCC 7113</name>
    <dbReference type="NCBI Taxonomy" id="1173027"/>
    <lineage>
        <taxon>Bacteria</taxon>
        <taxon>Bacillati</taxon>
        <taxon>Cyanobacteriota</taxon>
        <taxon>Cyanophyceae</taxon>
        <taxon>Coleofasciculales</taxon>
        <taxon>Coleofasciculaceae</taxon>
        <taxon>Allocoleopsis</taxon>
        <taxon>Allocoleopsis franciscana</taxon>
    </lineage>
</organism>
<keyword evidence="2" id="KW-1185">Reference proteome</keyword>
<dbReference type="KEGG" id="mic:Mic7113_5552"/>
<dbReference type="HOGENOM" id="CLU_1451643_0_0_3"/>